<dbReference type="RefSeq" id="WP_127122243.1">
    <property type="nucleotide sequence ID" value="NZ_BHXQ01000003.1"/>
</dbReference>
<reference evidence="2 3" key="1">
    <citation type="submission" date="2018-11" db="EMBL/GenBank/DDBJ databases">
        <title>Chryseotalea sanarue gen. nov., sp., nov., a member of the family Cytophagaceae, isolated from a brackish lake in Hamamatsu Japan.</title>
        <authorList>
            <person name="Maejima Y."/>
            <person name="Iino T."/>
            <person name="Muraguchi Y."/>
            <person name="Fukuda K."/>
            <person name="Ohkuma M."/>
            <person name="Moriuchi R."/>
            <person name="Dohra H."/>
            <person name="Kimbara K."/>
            <person name="Shintani M."/>
        </authorList>
    </citation>
    <scope>NUCLEOTIDE SEQUENCE [LARGE SCALE GENOMIC DNA]</scope>
    <source>
        <strain evidence="2 3">Ys</strain>
    </source>
</reference>
<dbReference type="PANTHER" id="PTHR18964">
    <property type="entry name" value="ROK (REPRESSOR, ORF, KINASE) FAMILY"/>
    <property type="match status" value="1"/>
</dbReference>
<keyword evidence="3" id="KW-1185">Reference proteome</keyword>
<organism evidence="2 3">
    <name type="scientific">Chryseotalea sanaruensis</name>
    <dbReference type="NCBI Taxonomy" id="2482724"/>
    <lineage>
        <taxon>Bacteria</taxon>
        <taxon>Pseudomonadati</taxon>
        <taxon>Bacteroidota</taxon>
        <taxon>Cytophagia</taxon>
        <taxon>Cytophagales</taxon>
        <taxon>Chryseotaleaceae</taxon>
        <taxon>Chryseotalea</taxon>
    </lineage>
</organism>
<gene>
    <name evidence="2" type="ORF">SanaruYs_18140</name>
</gene>
<dbReference type="InterPro" id="IPR000600">
    <property type="entry name" value="ROK"/>
</dbReference>
<protein>
    <submittedName>
        <fullName evidence="2">ROK family protein</fullName>
    </submittedName>
</protein>
<comment type="similarity">
    <text evidence="1">Belongs to the ROK (NagC/XylR) family.</text>
</comment>
<dbReference type="AlphaFoldDB" id="A0A401U9J9"/>
<evidence type="ECO:0000313" key="2">
    <source>
        <dbReference type="EMBL" id="GCC51588.1"/>
    </source>
</evidence>
<dbReference type="Gene3D" id="3.30.420.40">
    <property type="match status" value="2"/>
</dbReference>
<dbReference type="InterPro" id="IPR049874">
    <property type="entry name" value="ROK_cs"/>
</dbReference>
<dbReference type="SUPFAM" id="SSF53067">
    <property type="entry name" value="Actin-like ATPase domain"/>
    <property type="match status" value="1"/>
</dbReference>
<dbReference type="Pfam" id="PF00480">
    <property type="entry name" value="ROK"/>
    <property type="match status" value="1"/>
</dbReference>
<sequence length="307" mass="32448">MQQQALVAGIDIGGTNVALGLVNKQGEIIWKDSFSTKQFDDFTLLVSHAAKVIKTAVQQISSAYLIGCGIGAPNGNYYSGSIEYAPNLVWKGIVPVAALFKQALQVNSIVTNDANAAALGEKLYGAAKPFNDFILITLGTGLGSGLVVHGQLVYGHDGFAGELGHVIVENEGRACGCGRKGCLETYCSATGIVKTYQELSGEESSLTARKVYQLASLGNELALQAFELTGKRLGLALANAVAYTSPEAIILFGGLVRAGDLLMKPTEKYFEANLHNLYRGKVKLLTSTLNESDAAILGAASLVWQNE</sequence>
<evidence type="ECO:0000313" key="3">
    <source>
        <dbReference type="Proteomes" id="UP000288227"/>
    </source>
</evidence>
<evidence type="ECO:0000256" key="1">
    <source>
        <dbReference type="ARBA" id="ARBA00006479"/>
    </source>
</evidence>
<dbReference type="Proteomes" id="UP000288227">
    <property type="component" value="Unassembled WGS sequence"/>
</dbReference>
<dbReference type="InterPro" id="IPR043129">
    <property type="entry name" value="ATPase_NBD"/>
</dbReference>
<dbReference type="PROSITE" id="PS01125">
    <property type="entry name" value="ROK"/>
    <property type="match status" value="1"/>
</dbReference>
<comment type="caution">
    <text evidence="2">The sequence shown here is derived from an EMBL/GenBank/DDBJ whole genome shotgun (WGS) entry which is preliminary data.</text>
</comment>
<accession>A0A401U9J9</accession>
<proteinExistence type="inferred from homology"/>
<name>A0A401U9J9_9BACT</name>
<dbReference type="EMBL" id="BHXQ01000003">
    <property type="protein sequence ID" value="GCC51588.1"/>
    <property type="molecule type" value="Genomic_DNA"/>
</dbReference>
<dbReference type="OrthoDB" id="9810372at2"/>
<dbReference type="PANTHER" id="PTHR18964:SF149">
    <property type="entry name" value="BIFUNCTIONAL UDP-N-ACETYLGLUCOSAMINE 2-EPIMERASE_N-ACETYLMANNOSAMINE KINASE"/>
    <property type="match status" value="1"/>
</dbReference>